<accession>A0A2D3I729</accession>
<dbReference type="EMBL" id="MF768985">
    <property type="protein sequence ID" value="ATU84188.1"/>
    <property type="molecule type" value="Genomic_DNA"/>
</dbReference>
<name>A0A2D3I729_9VIRU</name>
<evidence type="ECO:0000313" key="1">
    <source>
        <dbReference type="EMBL" id="ATU84188.1"/>
    </source>
</evidence>
<reference evidence="1" key="1">
    <citation type="journal article" date="2018" name="Aquaculture">
        <title>Complete genome sequence of a white spot syndrome virus associated with a disease incursion in Australia.</title>
        <authorList>
            <person name="Oakey J."/>
            <person name="Smith C.S."/>
        </authorList>
    </citation>
    <scope>NUCLEOTIDE SEQUENCE [LARGE SCALE GENOMIC DNA]</scope>
    <source>
        <strain evidence="1">WSSV-AU</strain>
    </source>
</reference>
<protein>
    <submittedName>
        <fullName evidence="1">ORF242</fullName>
    </submittedName>
</protein>
<organism evidence="1">
    <name type="scientific">White spot syndrome virus</name>
    <dbReference type="NCBI Taxonomy" id="342409"/>
    <lineage>
        <taxon>Viruses</taxon>
        <taxon>Viruses incertae sedis</taxon>
        <taxon>Naldaviricetes</taxon>
        <taxon>Nimaviridae</taxon>
        <taxon>Whispovirus</taxon>
    </lineage>
</organism>
<proteinExistence type="predicted"/>
<sequence length="61" mass="6704">MLTSLYASTTFSGAIFSAYKRCHIFLSGSSSSTCLDSIVFTSTRKYPSRILVQANLSIFLL</sequence>
<dbReference type="Proteomes" id="UP000267516">
    <property type="component" value="Segment"/>
</dbReference>